<proteinExistence type="predicted"/>
<gene>
    <name evidence="1" type="ORF">B0T16DRAFT_419677</name>
</gene>
<protein>
    <submittedName>
        <fullName evidence="1">Uncharacterized protein</fullName>
    </submittedName>
</protein>
<dbReference type="Proteomes" id="UP001174936">
    <property type="component" value="Unassembled WGS sequence"/>
</dbReference>
<evidence type="ECO:0000313" key="1">
    <source>
        <dbReference type="EMBL" id="KAK0641339.1"/>
    </source>
</evidence>
<dbReference type="EMBL" id="JAULSV010000006">
    <property type="protein sequence ID" value="KAK0641339.1"/>
    <property type="molecule type" value="Genomic_DNA"/>
</dbReference>
<name>A0AA39XW32_9PEZI</name>
<organism evidence="1 2">
    <name type="scientific">Cercophora newfieldiana</name>
    <dbReference type="NCBI Taxonomy" id="92897"/>
    <lineage>
        <taxon>Eukaryota</taxon>
        <taxon>Fungi</taxon>
        <taxon>Dikarya</taxon>
        <taxon>Ascomycota</taxon>
        <taxon>Pezizomycotina</taxon>
        <taxon>Sordariomycetes</taxon>
        <taxon>Sordariomycetidae</taxon>
        <taxon>Sordariales</taxon>
        <taxon>Lasiosphaeriaceae</taxon>
        <taxon>Cercophora</taxon>
    </lineage>
</organism>
<accession>A0AA39XW32</accession>
<reference evidence="1" key="1">
    <citation type="submission" date="2023-06" db="EMBL/GenBank/DDBJ databases">
        <title>Genome-scale phylogeny and comparative genomics of the fungal order Sordariales.</title>
        <authorList>
            <consortium name="Lawrence Berkeley National Laboratory"/>
            <person name="Hensen N."/>
            <person name="Bonometti L."/>
            <person name="Westerberg I."/>
            <person name="Brannstrom I.O."/>
            <person name="Guillou S."/>
            <person name="Cros-Aarteil S."/>
            <person name="Calhoun S."/>
            <person name="Haridas S."/>
            <person name="Kuo A."/>
            <person name="Mondo S."/>
            <person name="Pangilinan J."/>
            <person name="Riley R."/>
            <person name="Labutti K."/>
            <person name="Andreopoulos B."/>
            <person name="Lipzen A."/>
            <person name="Chen C."/>
            <person name="Yanf M."/>
            <person name="Daum C."/>
            <person name="Ng V."/>
            <person name="Clum A."/>
            <person name="Steindorff A."/>
            <person name="Ohm R."/>
            <person name="Martin F."/>
            <person name="Silar P."/>
            <person name="Natvig D."/>
            <person name="Lalanne C."/>
            <person name="Gautier V."/>
            <person name="Ament-Velasquez S.L."/>
            <person name="Kruys A."/>
            <person name="Hutchinson M.I."/>
            <person name="Powell A.J."/>
            <person name="Barry K."/>
            <person name="Miller A.N."/>
            <person name="Grigoriev I.V."/>
            <person name="Debuchy R."/>
            <person name="Gladieux P."/>
            <person name="Thoren M.H."/>
            <person name="Johannesson H."/>
        </authorList>
    </citation>
    <scope>NUCLEOTIDE SEQUENCE</scope>
    <source>
        <strain evidence="1">SMH2532-1</strain>
    </source>
</reference>
<evidence type="ECO:0000313" key="2">
    <source>
        <dbReference type="Proteomes" id="UP001174936"/>
    </source>
</evidence>
<sequence>MATPNDETFPAMEAAWDEIKQGVHQILESHPGATAGYMNTLGLFQIEFDTGERSPRTVYVSLDYDSDASTWPPVVRELEAYVARWPALGLDVYVGYGETAGLGYFD</sequence>
<keyword evidence="2" id="KW-1185">Reference proteome</keyword>
<comment type="caution">
    <text evidence="1">The sequence shown here is derived from an EMBL/GenBank/DDBJ whole genome shotgun (WGS) entry which is preliminary data.</text>
</comment>
<dbReference type="AlphaFoldDB" id="A0AA39XW32"/>